<dbReference type="PANTHER" id="PTHR46889">
    <property type="entry name" value="TRANSPOSASE INSF FOR INSERTION SEQUENCE IS3B-RELATED"/>
    <property type="match status" value="1"/>
</dbReference>
<dbReference type="Gene3D" id="3.30.420.10">
    <property type="entry name" value="Ribonuclease H-like superfamily/Ribonuclease H"/>
    <property type="match status" value="1"/>
</dbReference>
<evidence type="ECO:0000313" key="2">
    <source>
        <dbReference type="EMBL" id="VAV98520.1"/>
    </source>
</evidence>
<gene>
    <name evidence="2" type="ORF">MNBD_ALPHA02-2144</name>
</gene>
<dbReference type="GO" id="GO:0003676">
    <property type="term" value="F:nucleic acid binding"/>
    <property type="evidence" value="ECO:0007669"/>
    <property type="project" value="InterPro"/>
</dbReference>
<dbReference type="Pfam" id="PF13333">
    <property type="entry name" value="rve_2"/>
    <property type="match status" value="1"/>
</dbReference>
<sequence length="274" mass="32426">MVSALCRFMKISRSSYYHWLEAPISQRARQDKILKEDIRHIFVESRQTYGTRRIKKKLALQGMIVSRRRVGRLMREADLQCKTKRKFKVTTYSKHTKEISPNLLERRFDVDHINQYWVGDITYVATKKGWLYLATVIDLYSRNVVGWSMANHMRVQLVNDALLMAIWQRKPEAGLIWHTDRGSQYASDSHRAILKDHEVIQSMSRKGNCWDNAVAESFFHTLKTELVHHHKFENQEEAKKAIFEYIEVFYNQNRMHSANNYLSPVEYENITKAA</sequence>
<dbReference type="NCBIfam" id="NF033516">
    <property type="entry name" value="transpos_IS3"/>
    <property type="match status" value="1"/>
</dbReference>
<dbReference type="PANTHER" id="PTHR46889:SF4">
    <property type="entry name" value="TRANSPOSASE INSO FOR INSERTION SEQUENCE ELEMENT IS911B-RELATED"/>
    <property type="match status" value="1"/>
</dbReference>
<accession>A0A3B0RY74</accession>
<dbReference type="GO" id="GO:0015074">
    <property type="term" value="P:DNA integration"/>
    <property type="evidence" value="ECO:0007669"/>
    <property type="project" value="InterPro"/>
</dbReference>
<protein>
    <submittedName>
        <fullName evidence="2">Mobile element protein</fullName>
    </submittedName>
</protein>
<dbReference type="InterPro" id="IPR012337">
    <property type="entry name" value="RNaseH-like_sf"/>
</dbReference>
<dbReference type="PROSITE" id="PS50994">
    <property type="entry name" value="INTEGRASE"/>
    <property type="match status" value="1"/>
</dbReference>
<reference evidence="2" key="1">
    <citation type="submission" date="2018-06" db="EMBL/GenBank/DDBJ databases">
        <authorList>
            <person name="Zhirakovskaya E."/>
        </authorList>
    </citation>
    <scope>NUCLEOTIDE SEQUENCE</scope>
</reference>
<dbReference type="Pfam" id="PF13276">
    <property type="entry name" value="HTH_21"/>
    <property type="match status" value="1"/>
</dbReference>
<dbReference type="InterPro" id="IPR036397">
    <property type="entry name" value="RNaseH_sf"/>
</dbReference>
<evidence type="ECO:0000259" key="1">
    <source>
        <dbReference type="PROSITE" id="PS50994"/>
    </source>
</evidence>
<dbReference type="InterPro" id="IPR025948">
    <property type="entry name" value="HTH-like_dom"/>
</dbReference>
<dbReference type="EMBL" id="UOED01000130">
    <property type="protein sequence ID" value="VAV98520.1"/>
    <property type="molecule type" value="Genomic_DNA"/>
</dbReference>
<dbReference type="InterPro" id="IPR050900">
    <property type="entry name" value="Transposase_IS3/IS150/IS904"/>
</dbReference>
<dbReference type="InterPro" id="IPR001584">
    <property type="entry name" value="Integrase_cat-core"/>
</dbReference>
<name>A0A3B0RY74_9ZZZZ</name>
<proteinExistence type="predicted"/>
<dbReference type="Pfam" id="PF00665">
    <property type="entry name" value="rve"/>
    <property type="match status" value="1"/>
</dbReference>
<dbReference type="SUPFAM" id="SSF53098">
    <property type="entry name" value="Ribonuclease H-like"/>
    <property type="match status" value="1"/>
</dbReference>
<organism evidence="2">
    <name type="scientific">hydrothermal vent metagenome</name>
    <dbReference type="NCBI Taxonomy" id="652676"/>
    <lineage>
        <taxon>unclassified sequences</taxon>
        <taxon>metagenomes</taxon>
        <taxon>ecological metagenomes</taxon>
    </lineage>
</organism>
<dbReference type="InterPro" id="IPR048020">
    <property type="entry name" value="Transpos_IS3"/>
</dbReference>
<feature type="domain" description="Integrase catalytic" evidence="1">
    <location>
        <begin position="97"/>
        <end position="272"/>
    </location>
</feature>
<dbReference type="AlphaFoldDB" id="A0A3B0RY74"/>